<keyword evidence="4" id="KW-0968">Cytoplasmic vesicle</keyword>
<dbReference type="InterPro" id="IPR008942">
    <property type="entry name" value="ENTH_VHS"/>
</dbReference>
<feature type="compositionally biased region" description="Basic and acidic residues" evidence="5">
    <location>
        <begin position="193"/>
        <end position="209"/>
    </location>
</feature>
<keyword evidence="8" id="KW-1185">Reference proteome</keyword>
<accession>A0ABP1G8L4</accession>
<feature type="region of interest" description="Disordered" evidence="5">
    <location>
        <begin position="676"/>
        <end position="714"/>
    </location>
</feature>
<feature type="region of interest" description="Disordered" evidence="5">
    <location>
        <begin position="355"/>
        <end position="376"/>
    </location>
</feature>
<dbReference type="Proteomes" id="UP001497392">
    <property type="component" value="Unassembled WGS sequence"/>
</dbReference>
<sequence length="714" mass="73156">MWELIRNLPSEAVASLVDQTRKRLSHKSPIVKQKTLRLIKFICSKGSSEFKRSMSKQASEIRSLTYFRGEPDPFKGDVPNQKVRDMAKEALDAVFAAVDLNPVPTTAPLQSRIQGFGGSSNTSVSSASSQSGNAAASSSSSRMTGFGNPRFEGAAKKSSNASLNVTSPKAILGAISNAAGFSNPTRQQLERSLSQEKVDAYGGEDDRPSGYHPRTMGTGVSGGNASYSSPQLTAAAEGSEEERAVEGICALGGLRAQPSREDLRMFVENVASLNGAQVAELLQAKMEGASWQVVLRALHAVEAVLQQGSTAACGEIAVHFQTDPSPVRKAAGSPQASVRQRAAALLKLLGADSAEAPAGAPRGAQPASAADLMGGMDEPDNAAAAAAGSDLMGDLLAGNDASQAPVQHTGGLLEELAGPNSSSAGAFAHSNGVAGSAANRSEASSEQGAADMFGGLSLGGGSATANQNFHQASAAPEDLFGGLSTTQPAGSCAAGDGDMFGGLSLGATAGSASAAPLTGGSAKQPQTAAAPFDADLFGGAMNGHSSQSVPMGIPQQSNGMGGDIFGAHPAGSPGLMSMASPVKPQQMGHYGMQGGMQGVPWQVQQQHMQMQQQYGIMPGNHGQYGQQPHHMQQYGQTQMGLFGQQNGGMPGQGQQYQQMPGMMGNMGYGQPAPGLFSGGGALPPQTSTEQPRLGPKESTFDFVGDHIKGLRPAK</sequence>
<organism evidence="7 8">
    <name type="scientific">Coccomyxa viridis</name>
    <dbReference type="NCBI Taxonomy" id="1274662"/>
    <lineage>
        <taxon>Eukaryota</taxon>
        <taxon>Viridiplantae</taxon>
        <taxon>Chlorophyta</taxon>
        <taxon>core chlorophytes</taxon>
        <taxon>Trebouxiophyceae</taxon>
        <taxon>Trebouxiophyceae incertae sedis</taxon>
        <taxon>Coccomyxaceae</taxon>
        <taxon>Coccomyxa</taxon>
    </lineage>
</organism>
<feature type="compositionally biased region" description="Polar residues" evidence="5">
    <location>
        <begin position="223"/>
        <end position="232"/>
    </location>
</feature>
<reference evidence="7 8" key="1">
    <citation type="submission" date="2024-06" db="EMBL/GenBank/DDBJ databases">
        <authorList>
            <person name="Kraege A."/>
            <person name="Thomma B."/>
        </authorList>
    </citation>
    <scope>NUCLEOTIDE SEQUENCE [LARGE SCALE GENOMIC DNA]</scope>
</reference>
<protein>
    <submittedName>
        <fullName evidence="7">G10020 protein</fullName>
    </submittedName>
</protein>
<name>A0ABP1G8L4_9CHLO</name>
<dbReference type="InterPro" id="IPR039273">
    <property type="entry name" value="TEPSIN"/>
</dbReference>
<dbReference type="CDD" id="cd03572">
    <property type="entry name" value="ENTH_like_Tepsin"/>
    <property type="match status" value="1"/>
</dbReference>
<dbReference type="PANTHER" id="PTHR21514:SF0">
    <property type="entry name" value="AP-4 COMPLEX ACCESSORY SUBUNIT TEPSIN"/>
    <property type="match status" value="1"/>
</dbReference>
<gene>
    <name evidence="7" type="primary">g10020</name>
    <name evidence="7" type="ORF">VP750_LOCUS9017</name>
</gene>
<evidence type="ECO:0000259" key="6">
    <source>
        <dbReference type="Pfam" id="PF01417"/>
    </source>
</evidence>
<comment type="subcellular location">
    <subcellularLocation>
        <location evidence="1">Cytoplasmic vesicle</location>
        <location evidence="1">Clathrin-coated vesicle</location>
    </subcellularLocation>
    <subcellularLocation>
        <location evidence="2">Golgi apparatus</location>
        <location evidence="2">trans-Golgi network</location>
    </subcellularLocation>
</comment>
<feature type="domain" description="ENTH" evidence="6">
    <location>
        <begin position="11"/>
        <end position="91"/>
    </location>
</feature>
<evidence type="ECO:0000313" key="8">
    <source>
        <dbReference type="Proteomes" id="UP001497392"/>
    </source>
</evidence>
<evidence type="ECO:0000313" key="7">
    <source>
        <dbReference type="EMBL" id="CAL5227111.1"/>
    </source>
</evidence>
<feature type="region of interest" description="Disordered" evidence="5">
    <location>
        <begin position="111"/>
        <end position="162"/>
    </location>
</feature>
<evidence type="ECO:0000256" key="1">
    <source>
        <dbReference type="ARBA" id="ARBA00004132"/>
    </source>
</evidence>
<evidence type="ECO:0000256" key="4">
    <source>
        <dbReference type="ARBA" id="ARBA00023329"/>
    </source>
</evidence>
<comment type="caution">
    <text evidence="7">The sequence shown here is derived from an EMBL/GenBank/DDBJ whole genome shotgun (WGS) entry which is preliminary data.</text>
</comment>
<evidence type="ECO:0000256" key="2">
    <source>
        <dbReference type="ARBA" id="ARBA00004601"/>
    </source>
</evidence>
<dbReference type="PANTHER" id="PTHR21514">
    <property type="entry name" value="AP-4 COMPLEX ACCESSORY SUBUNIT TEPSIN"/>
    <property type="match status" value="1"/>
</dbReference>
<evidence type="ECO:0000256" key="5">
    <source>
        <dbReference type="SAM" id="MobiDB-lite"/>
    </source>
</evidence>
<evidence type="ECO:0000256" key="3">
    <source>
        <dbReference type="ARBA" id="ARBA00023034"/>
    </source>
</evidence>
<dbReference type="EMBL" id="CAXHTA020000017">
    <property type="protein sequence ID" value="CAL5227111.1"/>
    <property type="molecule type" value="Genomic_DNA"/>
</dbReference>
<feature type="compositionally biased region" description="Low complexity" evidence="5">
    <location>
        <begin position="355"/>
        <end position="370"/>
    </location>
</feature>
<dbReference type="InterPro" id="IPR035802">
    <property type="entry name" value="ENTH/VHS_tepsin"/>
</dbReference>
<feature type="region of interest" description="Disordered" evidence="5">
    <location>
        <begin position="185"/>
        <end position="239"/>
    </location>
</feature>
<dbReference type="InterPro" id="IPR013809">
    <property type="entry name" value="ENTH"/>
</dbReference>
<dbReference type="Pfam" id="PF01417">
    <property type="entry name" value="ENTH"/>
    <property type="match status" value="1"/>
</dbReference>
<feature type="compositionally biased region" description="Basic and acidic residues" evidence="5">
    <location>
        <begin position="694"/>
        <end position="708"/>
    </location>
</feature>
<keyword evidence="3" id="KW-0333">Golgi apparatus</keyword>
<dbReference type="Gene3D" id="1.25.40.90">
    <property type="match status" value="1"/>
</dbReference>
<proteinExistence type="predicted"/>
<feature type="compositionally biased region" description="Low complexity" evidence="5">
    <location>
        <begin position="119"/>
        <end position="141"/>
    </location>
</feature>